<dbReference type="EMBL" id="QVFU01000001">
    <property type="protein sequence ID" value="RFS48295.1"/>
    <property type="molecule type" value="Genomic_DNA"/>
</dbReference>
<sequence>MGGHTVVVFTGEFDVTADAVIVELERRGIPVFRCDPGAFPSTVVLGARFGDCWTGYLRTDRRTVDVADVACAWWRRPTPITVPADVPHAEWVRAEAVAGLRGVLAVLPWLNHPDDIRAAEHKPVQLATAAQVGLPVPATLLTNDPAEARAFAQAYGPIIYKSLTMGILGEDKVIYARPVDPATLDDGVAVTAHLFQQQVDKAYELRVTVVDGSVFTARIDALTEKGRADWRADYRNLRYSVDTLPEEVADKVRRFVTLRRLRFAALDFVVTPDGEHVFLEANPNGQWAWIEHETGLPIAAAIADALEGATHD</sequence>
<gene>
    <name evidence="3" type="primary">tgmB</name>
    <name evidence="3" type="ORF">D0Q02_02090</name>
</gene>
<evidence type="ECO:0000313" key="3">
    <source>
        <dbReference type="EMBL" id="RFS48295.1"/>
    </source>
</evidence>
<dbReference type="RefSeq" id="WP_117226225.1">
    <property type="nucleotide sequence ID" value="NZ_CP061725.1"/>
</dbReference>
<evidence type="ECO:0000313" key="4">
    <source>
        <dbReference type="Proteomes" id="UP000262621"/>
    </source>
</evidence>
<dbReference type="NCBIfam" id="TIGR04187">
    <property type="entry name" value="GRASP_SAV_5884"/>
    <property type="match status" value="1"/>
</dbReference>
<dbReference type="Pfam" id="PF21068">
    <property type="entry name" value="ATPgraspMvdD"/>
    <property type="match status" value="1"/>
</dbReference>
<dbReference type="Gene3D" id="3.30.470.20">
    <property type="entry name" value="ATP-grasp fold, B domain"/>
    <property type="match status" value="1"/>
</dbReference>
<dbReference type="PANTHER" id="PTHR21621">
    <property type="entry name" value="RIBOSOMAL PROTEIN S6 MODIFICATION PROTEIN"/>
    <property type="match status" value="1"/>
</dbReference>
<evidence type="ECO:0000259" key="2">
    <source>
        <dbReference type="PROSITE" id="PS50975"/>
    </source>
</evidence>
<dbReference type="GO" id="GO:0018169">
    <property type="term" value="F:ribosomal S6-glutamic acid ligase activity"/>
    <property type="evidence" value="ECO:0007669"/>
    <property type="project" value="TreeGrafter"/>
</dbReference>
<dbReference type="OrthoDB" id="9794735at2"/>
<dbReference type="GO" id="GO:0009432">
    <property type="term" value="P:SOS response"/>
    <property type="evidence" value="ECO:0007669"/>
    <property type="project" value="TreeGrafter"/>
</dbReference>
<dbReference type="AlphaFoldDB" id="A0A372G5J7"/>
<dbReference type="GO" id="GO:0046872">
    <property type="term" value="F:metal ion binding"/>
    <property type="evidence" value="ECO:0007669"/>
    <property type="project" value="InterPro"/>
</dbReference>
<evidence type="ECO:0000256" key="1">
    <source>
        <dbReference type="PROSITE-ProRule" id="PRU00409"/>
    </source>
</evidence>
<dbReference type="Proteomes" id="UP000262621">
    <property type="component" value="Unassembled WGS sequence"/>
</dbReference>
<accession>A0A372G5J7</accession>
<dbReference type="InterPro" id="IPR013651">
    <property type="entry name" value="ATP-grasp_RimK-type"/>
</dbReference>
<proteinExistence type="predicted"/>
<comment type="caution">
    <text evidence="3">The sequence shown here is derived from an EMBL/GenBank/DDBJ whole genome shotgun (WGS) entry which is preliminary data.</text>
</comment>
<feature type="domain" description="ATP-grasp" evidence="2">
    <location>
        <begin position="126"/>
        <end position="307"/>
    </location>
</feature>
<dbReference type="GO" id="GO:0005524">
    <property type="term" value="F:ATP binding"/>
    <property type="evidence" value="ECO:0007669"/>
    <property type="project" value="UniProtKB-UniRule"/>
</dbReference>
<keyword evidence="4" id="KW-1185">Reference proteome</keyword>
<dbReference type="PROSITE" id="PS50975">
    <property type="entry name" value="ATP_GRASP"/>
    <property type="match status" value="1"/>
</dbReference>
<dbReference type="GO" id="GO:0005737">
    <property type="term" value="C:cytoplasm"/>
    <property type="evidence" value="ECO:0007669"/>
    <property type="project" value="TreeGrafter"/>
</dbReference>
<dbReference type="InterPro" id="IPR026449">
    <property type="entry name" value="GRASP_SAV_5884"/>
</dbReference>
<dbReference type="SUPFAM" id="SSF56059">
    <property type="entry name" value="Glutathione synthetase ATP-binding domain-like"/>
    <property type="match status" value="1"/>
</dbReference>
<organism evidence="3 4">
    <name type="scientific">Micromonospora craniellae</name>
    <dbReference type="NCBI Taxonomy" id="2294034"/>
    <lineage>
        <taxon>Bacteria</taxon>
        <taxon>Bacillati</taxon>
        <taxon>Actinomycetota</taxon>
        <taxon>Actinomycetes</taxon>
        <taxon>Micromonosporales</taxon>
        <taxon>Micromonosporaceae</taxon>
        <taxon>Micromonospora</taxon>
    </lineage>
</organism>
<name>A0A372G5J7_9ACTN</name>
<protein>
    <submittedName>
        <fullName evidence="3">ATP-grasp ribosomal peptide maturase</fullName>
    </submittedName>
</protein>
<keyword evidence="1" id="KW-0067">ATP-binding</keyword>
<dbReference type="Pfam" id="PF08443">
    <property type="entry name" value="RimK"/>
    <property type="match status" value="1"/>
</dbReference>
<dbReference type="InterPro" id="IPR048936">
    <property type="entry name" value="MvdD-like_ATPgrasp"/>
</dbReference>
<dbReference type="PANTHER" id="PTHR21621:SF0">
    <property type="entry name" value="BETA-CITRYLGLUTAMATE SYNTHASE B-RELATED"/>
    <property type="match status" value="1"/>
</dbReference>
<reference evidence="3 4" key="1">
    <citation type="submission" date="2018-08" db="EMBL/GenBank/DDBJ databases">
        <title>Verrucosispora craniellae sp. nov., isolated from a marine sponge in the South China Sea.</title>
        <authorList>
            <person name="Li L."/>
            <person name="Lin H.W."/>
        </authorList>
    </citation>
    <scope>NUCLEOTIDE SEQUENCE [LARGE SCALE GENOMIC DNA]</scope>
    <source>
        <strain evidence="3 4">LHW63014</strain>
    </source>
</reference>
<dbReference type="InterPro" id="IPR011761">
    <property type="entry name" value="ATP-grasp"/>
</dbReference>
<keyword evidence="1" id="KW-0547">Nucleotide-binding</keyword>